<dbReference type="GO" id="GO:0005769">
    <property type="term" value="C:early endosome"/>
    <property type="evidence" value="ECO:0007669"/>
    <property type="project" value="TreeGrafter"/>
</dbReference>
<dbReference type="InterPro" id="IPR011993">
    <property type="entry name" value="PH-like_dom_sf"/>
</dbReference>
<dbReference type="GO" id="GO:0007032">
    <property type="term" value="P:endosome organization"/>
    <property type="evidence" value="ECO:0007669"/>
    <property type="project" value="TreeGrafter"/>
</dbReference>
<evidence type="ECO:0000313" key="7">
    <source>
        <dbReference type="EMBL" id="CAD5218998.1"/>
    </source>
</evidence>
<feature type="domain" description="PH" evidence="5">
    <location>
        <begin position="35"/>
        <end position="131"/>
    </location>
</feature>
<dbReference type="SMART" id="SM00064">
    <property type="entry name" value="FYVE"/>
    <property type="match status" value="1"/>
</dbReference>
<dbReference type="GO" id="GO:0008333">
    <property type="term" value="P:endosome to lysosome transport"/>
    <property type="evidence" value="ECO:0007669"/>
    <property type="project" value="TreeGrafter"/>
</dbReference>
<dbReference type="PANTHER" id="PTHR46280:SF3">
    <property type="entry name" value="PLECKSTRIN HOMOLOGY DOMAIN-CONTAINING FAMILY F MEMBER 1 HOMOLOG"/>
    <property type="match status" value="1"/>
</dbReference>
<protein>
    <recommendedName>
        <fullName evidence="9">FYVE-type domain-containing protein</fullName>
    </recommendedName>
</protein>
<keyword evidence="3" id="KW-0862">Zinc</keyword>
<evidence type="ECO:0000256" key="1">
    <source>
        <dbReference type="ARBA" id="ARBA00022723"/>
    </source>
</evidence>
<keyword evidence="1" id="KW-0479">Metal-binding</keyword>
<dbReference type="Gene3D" id="2.30.29.30">
    <property type="entry name" value="Pleckstrin-homology domain (PH domain)/Phosphotyrosine-binding domain (PTB)"/>
    <property type="match status" value="1"/>
</dbReference>
<evidence type="ECO:0000313" key="8">
    <source>
        <dbReference type="Proteomes" id="UP000614601"/>
    </source>
</evidence>
<reference evidence="7" key="1">
    <citation type="submission" date="2020-09" db="EMBL/GenBank/DDBJ databases">
        <authorList>
            <person name="Kikuchi T."/>
        </authorList>
    </citation>
    <scope>NUCLEOTIDE SEQUENCE</scope>
    <source>
        <strain evidence="7">SH1</strain>
    </source>
</reference>
<dbReference type="AlphaFoldDB" id="A0A811KTS1"/>
<dbReference type="EMBL" id="CAJFCW020000004">
    <property type="protein sequence ID" value="CAG9112263.1"/>
    <property type="molecule type" value="Genomic_DNA"/>
</dbReference>
<dbReference type="EMBL" id="CAJFDH010000004">
    <property type="protein sequence ID" value="CAD5218998.1"/>
    <property type="molecule type" value="Genomic_DNA"/>
</dbReference>
<dbReference type="Gene3D" id="3.30.40.10">
    <property type="entry name" value="Zinc/RING finger domain, C3HC4 (zinc finger)"/>
    <property type="match status" value="1"/>
</dbReference>
<dbReference type="SMART" id="SM00233">
    <property type="entry name" value="PH"/>
    <property type="match status" value="1"/>
</dbReference>
<dbReference type="Pfam" id="PF01363">
    <property type="entry name" value="FYVE"/>
    <property type="match status" value="1"/>
</dbReference>
<dbReference type="OrthoDB" id="70570at2759"/>
<dbReference type="PANTHER" id="PTHR46280">
    <property type="entry name" value="PLECKSTRIN HOMOLOGY DOMAIN-CONTAINING FAMILY F MEMBER 2-RELATED"/>
    <property type="match status" value="1"/>
</dbReference>
<gene>
    <name evidence="7" type="ORF">BOKJ2_LOCUS8208</name>
</gene>
<dbReference type="Proteomes" id="UP000614601">
    <property type="component" value="Unassembled WGS sequence"/>
</dbReference>
<dbReference type="InterPro" id="IPR011011">
    <property type="entry name" value="Znf_FYVE_PHD"/>
</dbReference>
<evidence type="ECO:0000256" key="2">
    <source>
        <dbReference type="ARBA" id="ARBA00022771"/>
    </source>
</evidence>
<sequence length="252" mass="28816">MVDHLKQTDINARRINNVEVCFGSTGRPLQHFDRVLIGEGVLMKMCRKKAKPRQFFLFNDILVYGSILISKRRYSKQRIIPLEDVKIENVEDEGESKYGFLIKTRIKSFMVFAISESEKEQWMSHIVKCVNNVLKKGKQAAQDHAAVWVPDSEAEFCMVCHSTHFTMIQRRHHCRSCGKVVCGACSSRTFTLEGISKKPVRVCDICYNKLCQGFSASPQALNDSSDSEEDTMTLGHEKATFYHDKDEPENLV</sequence>
<organism evidence="7 8">
    <name type="scientific">Bursaphelenchus okinawaensis</name>
    <dbReference type="NCBI Taxonomy" id="465554"/>
    <lineage>
        <taxon>Eukaryota</taxon>
        <taxon>Metazoa</taxon>
        <taxon>Ecdysozoa</taxon>
        <taxon>Nematoda</taxon>
        <taxon>Chromadorea</taxon>
        <taxon>Rhabditida</taxon>
        <taxon>Tylenchina</taxon>
        <taxon>Tylenchomorpha</taxon>
        <taxon>Aphelenchoidea</taxon>
        <taxon>Aphelenchoididae</taxon>
        <taxon>Bursaphelenchus</taxon>
    </lineage>
</organism>
<dbReference type="GO" id="GO:0035091">
    <property type="term" value="F:phosphatidylinositol binding"/>
    <property type="evidence" value="ECO:0007669"/>
    <property type="project" value="TreeGrafter"/>
</dbReference>
<evidence type="ECO:0000259" key="6">
    <source>
        <dbReference type="PROSITE" id="PS50178"/>
    </source>
</evidence>
<dbReference type="InterPro" id="IPR037871">
    <property type="entry name" value="PH_Phafin"/>
</dbReference>
<dbReference type="InterPro" id="IPR000306">
    <property type="entry name" value="Znf_FYVE"/>
</dbReference>
<proteinExistence type="predicted"/>
<dbReference type="InterPro" id="IPR051765">
    <property type="entry name" value="PH_domain-containing_F"/>
</dbReference>
<name>A0A811KTS1_9BILA</name>
<dbReference type="InterPro" id="IPR001849">
    <property type="entry name" value="PH_domain"/>
</dbReference>
<dbReference type="PROSITE" id="PS50178">
    <property type="entry name" value="ZF_FYVE"/>
    <property type="match status" value="1"/>
</dbReference>
<dbReference type="InterPro" id="IPR017455">
    <property type="entry name" value="Znf_FYVE-rel"/>
</dbReference>
<dbReference type="Proteomes" id="UP000783686">
    <property type="component" value="Unassembled WGS sequence"/>
</dbReference>
<dbReference type="Pfam" id="PF00169">
    <property type="entry name" value="PH"/>
    <property type="match status" value="1"/>
</dbReference>
<feature type="domain" description="FYVE-type" evidence="6">
    <location>
        <begin position="151"/>
        <end position="211"/>
    </location>
</feature>
<dbReference type="SUPFAM" id="SSF57903">
    <property type="entry name" value="FYVE/PHD zinc finger"/>
    <property type="match status" value="1"/>
</dbReference>
<comment type="caution">
    <text evidence="7">The sequence shown here is derived from an EMBL/GenBank/DDBJ whole genome shotgun (WGS) entry which is preliminary data.</text>
</comment>
<evidence type="ECO:0008006" key="9">
    <source>
        <dbReference type="Google" id="ProtNLM"/>
    </source>
</evidence>
<evidence type="ECO:0000256" key="3">
    <source>
        <dbReference type="ARBA" id="ARBA00022833"/>
    </source>
</evidence>
<evidence type="ECO:0000259" key="5">
    <source>
        <dbReference type="PROSITE" id="PS50003"/>
    </source>
</evidence>
<dbReference type="CDD" id="cd01218">
    <property type="entry name" value="PH_Phafin2-like"/>
    <property type="match status" value="1"/>
</dbReference>
<accession>A0A811KTS1</accession>
<dbReference type="InterPro" id="IPR013083">
    <property type="entry name" value="Znf_RING/FYVE/PHD"/>
</dbReference>
<dbReference type="SUPFAM" id="SSF50729">
    <property type="entry name" value="PH domain-like"/>
    <property type="match status" value="1"/>
</dbReference>
<dbReference type="PROSITE" id="PS50003">
    <property type="entry name" value="PH_DOMAIN"/>
    <property type="match status" value="1"/>
</dbReference>
<evidence type="ECO:0000256" key="4">
    <source>
        <dbReference type="PROSITE-ProRule" id="PRU00091"/>
    </source>
</evidence>
<keyword evidence="2 4" id="KW-0863">Zinc-finger</keyword>
<keyword evidence="8" id="KW-1185">Reference proteome</keyword>
<dbReference type="GO" id="GO:0008270">
    <property type="term" value="F:zinc ion binding"/>
    <property type="evidence" value="ECO:0007669"/>
    <property type="project" value="UniProtKB-KW"/>
</dbReference>